<organism evidence="1 2">
    <name type="scientific">Cinchona calisaya</name>
    <dbReference type="NCBI Taxonomy" id="153742"/>
    <lineage>
        <taxon>Eukaryota</taxon>
        <taxon>Viridiplantae</taxon>
        <taxon>Streptophyta</taxon>
        <taxon>Embryophyta</taxon>
        <taxon>Tracheophyta</taxon>
        <taxon>Spermatophyta</taxon>
        <taxon>Magnoliopsida</taxon>
        <taxon>eudicotyledons</taxon>
        <taxon>Gunneridae</taxon>
        <taxon>Pentapetalae</taxon>
        <taxon>asterids</taxon>
        <taxon>lamiids</taxon>
        <taxon>Gentianales</taxon>
        <taxon>Rubiaceae</taxon>
        <taxon>Cinchonoideae</taxon>
        <taxon>Cinchoneae</taxon>
        <taxon>Cinchona</taxon>
    </lineage>
</organism>
<evidence type="ECO:0000313" key="2">
    <source>
        <dbReference type="Proteomes" id="UP001630127"/>
    </source>
</evidence>
<dbReference type="AlphaFoldDB" id="A0ABD2Z9Y6"/>
<name>A0ABD2Z9Y6_9GENT</name>
<evidence type="ECO:0000313" key="1">
    <source>
        <dbReference type="EMBL" id="KAL3516268.1"/>
    </source>
</evidence>
<reference evidence="1 2" key="1">
    <citation type="submission" date="2024-11" db="EMBL/GenBank/DDBJ databases">
        <title>A near-complete genome assembly of Cinchona calisaya.</title>
        <authorList>
            <person name="Lian D.C."/>
            <person name="Zhao X.W."/>
            <person name="Wei L."/>
        </authorList>
    </citation>
    <scope>NUCLEOTIDE SEQUENCE [LARGE SCALE GENOMIC DNA]</scope>
    <source>
        <tissue evidence="1">Nenye</tissue>
    </source>
</reference>
<dbReference type="Proteomes" id="UP001630127">
    <property type="component" value="Unassembled WGS sequence"/>
</dbReference>
<dbReference type="EMBL" id="JBJUIK010000010">
    <property type="protein sequence ID" value="KAL3516268.1"/>
    <property type="molecule type" value="Genomic_DNA"/>
</dbReference>
<gene>
    <name evidence="1" type="ORF">ACH5RR_023170</name>
</gene>
<sequence>MEMISVIFITCCSHSGDTMSQMLQSVHWPLHIELAHEYSWVINNSTLVEPSDELIPPTILCTFELTKFSDLYKFAETEKLQNLQAIVIHAFPRKEPNSEFAASRDFVIVNEEKG</sequence>
<accession>A0ABD2Z9Y6</accession>
<keyword evidence="2" id="KW-1185">Reference proteome</keyword>
<proteinExistence type="predicted"/>
<comment type="caution">
    <text evidence="1">The sequence shown here is derived from an EMBL/GenBank/DDBJ whole genome shotgun (WGS) entry which is preliminary data.</text>
</comment>
<protein>
    <submittedName>
        <fullName evidence="1">Uncharacterized protein</fullName>
    </submittedName>
</protein>